<dbReference type="PANTHER" id="PTHR11040:SF44">
    <property type="entry name" value="PROTEIN ZNTC-RELATED"/>
    <property type="match status" value="1"/>
</dbReference>
<keyword evidence="7" id="KW-1185">Reference proteome</keyword>
<keyword evidence="2 5" id="KW-0812">Transmembrane</keyword>
<organism evidence="6 7">
    <name type="scientific">Polystyrenella longa</name>
    <dbReference type="NCBI Taxonomy" id="2528007"/>
    <lineage>
        <taxon>Bacteria</taxon>
        <taxon>Pseudomonadati</taxon>
        <taxon>Planctomycetota</taxon>
        <taxon>Planctomycetia</taxon>
        <taxon>Planctomycetales</taxon>
        <taxon>Planctomycetaceae</taxon>
        <taxon>Polystyrenella</taxon>
    </lineage>
</organism>
<evidence type="ECO:0000313" key="6">
    <source>
        <dbReference type="EMBL" id="QDU81922.1"/>
    </source>
</evidence>
<protein>
    <submittedName>
        <fullName evidence="6">Zinc transporter ZupT</fullName>
    </submittedName>
</protein>
<evidence type="ECO:0000256" key="2">
    <source>
        <dbReference type="ARBA" id="ARBA00022692"/>
    </source>
</evidence>
<dbReference type="OrthoDB" id="5739025at2"/>
<feature type="transmembrane region" description="Helical" evidence="5">
    <location>
        <begin position="136"/>
        <end position="159"/>
    </location>
</feature>
<keyword evidence="4 5" id="KW-0472">Membrane</keyword>
<evidence type="ECO:0000256" key="1">
    <source>
        <dbReference type="ARBA" id="ARBA00004141"/>
    </source>
</evidence>
<dbReference type="AlphaFoldDB" id="A0A518CRR8"/>
<dbReference type="PANTHER" id="PTHR11040">
    <property type="entry name" value="ZINC/IRON TRANSPORTER"/>
    <property type="match status" value="1"/>
</dbReference>
<dbReference type="EMBL" id="CP036281">
    <property type="protein sequence ID" value="QDU81922.1"/>
    <property type="molecule type" value="Genomic_DNA"/>
</dbReference>
<dbReference type="GO" id="GO:0005385">
    <property type="term" value="F:zinc ion transmembrane transporter activity"/>
    <property type="evidence" value="ECO:0007669"/>
    <property type="project" value="TreeGrafter"/>
</dbReference>
<gene>
    <name evidence="6" type="ORF">Pla110_36730</name>
</gene>
<sequence length="313" mass="33830">MLLILFIYCAVIVLSSLMGGALPQLVRLTHTRMQMTTSLVGGLMLGIALFHLLPHGVYELDSLDRGIWWMVMGLITTFFLLRMFHFHNHGIAEVDHVGYDLQTDCDHEHDHDHDLKAAISPGPVATEACEKHPHRLSWMGVFIGLSVHTLIDGLALGASVQASAAHGESTIGLYGLGTFLAIVLHKPLDAVSITSLMSSAGWSKSSQQKVNLAYAMICPLGAFLFVLGINQLGDQSQVVIGCALAFSAGVFLSIALSDLLPELEFHAHDRATLSAALIVGLALAYGLIYLEPTHQRNQNLPLNQIEAPAETTP</sequence>
<dbReference type="InterPro" id="IPR003689">
    <property type="entry name" value="ZIP"/>
</dbReference>
<feature type="transmembrane region" description="Helical" evidence="5">
    <location>
        <begin position="66"/>
        <end position="84"/>
    </location>
</feature>
<dbReference type="KEGG" id="plon:Pla110_36730"/>
<evidence type="ECO:0000256" key="5">
    <source>
        <dbReference type="SAM" id="Phobius"/>
    </source>
</evidence>
<reference evidence="6 7" key="1">
    <citation type="submission" date="2019-02" db="EMBL/GenBank/DDBJ databases">
        <title>Deep-cultivation of Planctomycetes and their phenomic and genomic characterization uncovers novel biology.</title>
        <authorList>
            <person name="Wiegand S."/>
            <person name="Jogler M."/>
            <person name="Boedeker C."/>
            <person name="Pinto D."/>
            <person name="Vollmers J."/>
            <person name="Rivas-Marin E."/>
            <person name="Kohn T."/>
            <person name="Peeters S.H."/>
            <person name="Heuer A."/>
            <person name="Rast P."/>
            <person name="Oberbeckmann S."/>
            <person name="Bunk B."/>
            <person name="Jeske O."/>
            <person name="Meyerdierks A."/>
            <person name="Storesund J.E."/>
            <person name="Kallscheuer N."/>
            <person name="Luecker S."/>
            <person name="Lage O.M."/>
            <person name="Pohl T."/>
            <person name="Merkel B.J."/>
            <person name="Hornburger P."/>
            <person name="Mueller R.-W."/>
            <person name="Bruemmer F."/>
            <person name="Labrenz M."/>
            <person name="Spormann A.M."/>
            <person name="Op den Camp H."/>
            <person name="Overmann J."/>
            <person name="Amann R."/>
            <person name="Jetten M.S.M."/>
            <person name="Mascher T."/>
            <person name="Medema M.H."/>
            <person name="Devos D.P."/>
            <person name="Kaster A.-K."/>
            <person name="Ovreas L."/>
            <person name="Rohde M."/>
            <person name="Galperin M.Y."/>
            <person name="Jogler C."/>
        </authorList>
    </citation>
    <scope>NUCLEOTIDE SEQUENCE [LARGE SCALE GENOMIC DNA]</scope>
    <source>
        <strain evidence="6 7">Pla110</strain>
    </source>
</reference>
<evidence type="ECO:0000313" key="7">
    <source>
        <dbReference type="Proteomes" id="UP000317178"/>
    </source>
</evidence>
<accession>A0A518CRR8</accession>
<feature type="transmembrane region" description="Helical" evidence="5">
    <location>
        <begin position="38"/>
        <end position="54"/>
    </location>
</feature>
<dbReference type="RefSeq" id="WP_144997681.1">
    <property type="nucleotide sequence ID" value="NZ_CP036281.1"/>
</dbReference>
<evidence type="ECO:0000256" key="3">
    <source>
        <dbReference type="ARBA" id="ARBA00022989"/>
    </source>
</evidence>
<dbReference type="Pfam" id="PF02535">
    <property type="entry name" value="Zip"/>
    <property type="match status" value="1"/>
</dbReference>
<feature type="transmembrane region" description="Helical" evidence="5">
    <location>
        <begin position="272"/>
        <end position="290"/>
    </location>
</feature>
<dbReference type="Proteomes" id="UP000317178">
    <property type="component" value="Chromosome"/>
</dbReference>
<name>A0A518CRR8_9PLAN</name>
<feature type="transmembrane region" description="Helical" evidence="5">
    <location>
        <begin position="212"/>
        <end position="232"/>
    </location>
</feature>
<dbReference type="GO" id="GO:0016020">
    <property type="term" value="C:membrane"/>
    <property type="evidence" value="ECO:0007669"/>
    <property type="project" value="UniProtKB-SubCell"/>
</dbReference>
<keyword evidence="3 5" id="KW-1133">Transmembrane helix</keyword>
<evidence type="ECO:0000256" key="4">
    <source>
        <dbReference type="ARBA" id="ARBA00023136"/>
    </source>
</evidence>
<feature type="transmembrane region" description="Helical" evidence="5">
    <location>
        <begin position="6"/>
        <end position="26"/>
    </location>
</feature>
<feature type="transmembrane region" description="Helical" evidence="5">
    <location>
        <begin position="238"/>
        <end position="260"/>
    </location>
</feature>
<proteinExistence type="predicted"/>
<comment type="subcellular location">
    <subcellularLocation>
        <location evidence="1">Membrane</location>
        <topology evidence="1">Multi-pass membrane protein</topology>
    </subcellularLocation>
</comment>